<evidence type="ECO:0000313" key="2">
    <source>
        <dbReference type="EMBL" id="PPS21286.1"/>
    </source>
</evidence>
<feature type="signal peptide" evidence="1">
    <location>
        <begin position="1"/>
        <end position="23"/>
    </location>
</feature>
<evidence type="ECO:0008006" key="4">
    <source>
        <dbReference type="Google" id="ProtNLM"/>
    </source>
</evidence>
<accession>A0ABX5B220</accession>
<feature type="chain" id="PRO_5047545143" description="Outer membrane protein beta-barrel domain-containing protein" evidence="1">
    <location>
        <begin position="24"/>
        <end position="258"/>
    </location>
</feature>
<keyword evidence="3" id="KW-1185">Reference proteome</keyword>
<sequence length="258" mass="28587">MKTKNIIAITMLILILSSVSAFSQNIGEPTGNAFLDYMHGRSLFGINFGHTLYAGLFDIGVGIMEPTVQSMIDNMTGGMANNYIDTKLKHYAFGLGFSYDFAPLDFMTVGLDVGFSVGELKIDKYKIGFSTVPWSLNVKFFFGRNAPFGFFISPRIGGTALSISGNALTEAGLSDIYSHGGFYLSLELGWRIQLFPKTGANWPVQVGLDISLFDIGYYVVPWASSLFEIQYLEQFKQYGVFANIRALFLPRIGITLRF</sequence>
<dbReference type="EMBL" id="JJMJ01000214">
    <property type="protein sequence ID" value="PPS21286.1"/>
    <property type="molecule type" value="Genomic_DNA"/>
</dbReference>
<name>A0ABX5B220_9SPIR</name>
<dbReference type="Proteomes" id="UP000238924">
    <property type="component" value="Unassembled WGS sequence"/>
</dbReference>
<evidence type="ECO:0000256" key="1">
    <source>
        <dbReference type="SAM" id="SignalP"/>
    </source>
</evidence>
<comment type="caution">
    <text evidence="2">The sequence shown here is derived from an EMBL/GenBank/DDBJ whole genome shotgun (WGS) entry which is preliminary data.</text>
</comment>
<proteinExistence type="predicted"/>
<gene>
    <name evidence="2" type="ORF">DJ52_11855</name>
</gene>
<keyword evidence="1" id="KW-0732">Signal</keyword>
<evidence type="ECO:0000313" key="3">
    <source>
        <dbReference type="Proteomes" id="UP000238924"/>
    </source>
</evidence>
<organism evidence="2 3">
    <name type="scientific">Brachyspira murdochii</name>
    <dbReference type="NCBI Taxonomy" id="84378"/>
    <lineage>
        <taxon>Bacteria</taxon>
        <taxon>Pseudomonadati</taxon>
        <taxon>Spirochaetota</taxon>
        <taxon>Spirochaetia</taxon>
        <taxon>Brachyspirales</taxon>
        <taxon>Brachyspiraceae</taxon>
        <taxon>Brachyspira</taxon>
    </lineage>
</organism>
<protein>
    <recommendedName>
        <fullName evidence="4">Outer membrane protein beta-barrel domain-containing protein</fullName>
    </recommendedName>
</protein>
<reference evidence="2 3" key="1">
    <citation type="submission" date="2014-04" db="EMBL/GenBank/DDBJ databases">
        <title>Whole genome sequence of 'Brachyspira hampsonii' D13-03603F2.</title>
        <authorList>
            <person name="Patterson A.H."/>
            <person name="Chaban B."/>
            <person name="Fernando C."/>
            <person name="Harding J.C."/>
            <person name="Hill J.E."/>
        </authorList>
    </citation>
    <scope>NUCLEOTIDE SEQUENCE [LARGE SCALE GENOMIC DNA]</scope>
    <source>
        <strain evidence="2 3">D13-03603F2</strain>
    </source>
</reference>